<dbReference type="SUPFAM" id="SSF53448">
    <property type="entry name" value="Nucleotide-diphospho-sugar transferases"/>
    <property type="match status" value="1"/>
</dbReference>
<dbReference type="InterPro" id="IPR029044">
    <property type="entry name" value="Nucleotide-diphossugar_trans"/>
</dbReference>
<organism evidence="4 5">
    <name type="scientific">Streptococcus acidominimus</name>
    <dbReference type="NCBI Taxonomy" id="1326"/>
    <lineage>
        <taxon>Bacteria</taxon>
        <taxon>Bacillati</taxon>
        <taxon>Bacillota</taxon>
        <taxon>Bacilli</taxon>
        <taxon>Lactobacillales</taxon>
        <taxon>Streptococcaceae</taxon>
        <taxon>Streptococcus</taxon>
    </lineage>
</organism>
<dbReference type="PANTHER" id="PTHR22916:SF51">
    <property type="entry name" value="GLYCOSYLTRANSFERASE EPSH-RELATED"/>
    <property type="match status" value="1"/>
</dbReference>
<proteinExistence type="predicted"/>
<dbReference type="Pfam" id="PF00535">
    <property type="entry name" value="Glycos_transf_2"/>
    <property type="match status" value="1"/>
</dbReference>
<reference evidence="4 5" key="1">
    <citation type="submission" date="2018-06" db="EMBL/GenBank/DDBJ databases">
        <authorList>
            <consortium name="Pathogen Informatics"/>
            <person name="Doyle S."/>
        </authorList>
    </citation>
    <scope>NUCLEOTIDE SEQUENCE [LARGE SCALE GENOMIC DNA]</scope>
    <source>
        <strain evidence="4 5">NCTC12957</strain>
    </source>
</reference>
<dbReference type="CDD" id="cd00761">
    <property type="entry name" value="Glyco_tranf_GTA_type"/>
    <property type="match status" value="1"/>
</dbReference>
<evidence type="ECO:0000313" key="4">
    <source>
        <dbReference type="EMBL" id="SUN05678.1"/>
    </source>
</evidence>
<dbReference type="EMBL" id="UHEN01000001">
    <property type="protein sequence ID" value="SUN05678.1"/>
    <property type="molecule type" value="Genomic_DNA"/>
</dbReference>
<dbReference type="Gene3D" id="3.90.550.10">
    <property type="entry name" value="Spore Coat Polysaccharide Biosynthesis Protein SpsA, Chain A"/>
    <property type="match status" value="1"/>
</dbReference>
<dbReference type="AlphaFoldDB" id="A0A380IBZ5"/>
<keyword evidence="2 4" id="KW-0808">Transferase</keyword>
<sequence>MEFPLISVIVPIYKVEAYIEKCLTSIMAQTYERLEVILVDDGSPDQSMEKAKRLTKKDNRYIYIYIYIYIYKENGGSSSARNAGLDVATGEYVVFVDSDDFLFEDSIERLYHAIRLLDKKLAIADFCRFKEGTFSFPHSQSIGVTMFDSATVLDKMNHSLFNYMNFTSSCGKIFKRELFDDIRFPLGKTCEDSFILWKLYLKAEQLIYFEHPLYVYRDTPNSVMNSYNLSQLDSIEALEEKIQKMEELGYPLQSTLVFYRDHLQWHIGMLEKMGFEQEKEALCSKLEKLVNGQHGDLFR</sequence>
<keyword evidence="1 4" id="KW-0328">Glycosyltransferase</keyword>
<evidence type="ECO:0000256" key="2">
    <source>
        <dbReference type="ARBA" id="ARBA00022679"/>
    </source>
</evidence>
<evidence type="ECO:0000259" key="3">
    <source>
        <dbReference type="Pfam" id="PF00535"/>
    </source>
</evidence>
<dbReference type="InterPro" id="IPR001173">
    <property type="entry name" value="Glyco_trans_2-like"/>
</dbReference>
<dbReference type="OrthoDB" id="396512at2"/>
<feature type="domain" description="Glycosyltransferase 2-like" evidence="3">
    <location>
        <begin position="7"/>
        <end position="182"/>
    </location>
</feature>
<accession>A0A380IBZ5</accession>
<evidence type="ECO:0000256" key="1">
    <source>
        <dbReference type="ARBA" id="ARBA00022676"/>
    </source>
</evidence>
<protein>
    <submittedName>
        <fullName evidence="4">Family 2 glycosyl transferase</fullName>
        <ecNumber evidence="4">2.4.1.212</ecNumber>
    </submittedName>
</protein>
<gene>
    <name evidence="4" type="primary">hyaD_1</name>
    <name evidence="4" type="ORF">NCTC12957_00275</name>
</gene>
<dbReference type="GO" id="GO:0050501">
    <property type="term" value="F:hyaluronan synthase activity"/>
    <property type="evidence" value="ECO:0007669"/>
    <property type="project" value="UniProtKB-EC"/>
</dbReference>
<dbReference type="Proteomes" id="UP000255213">
    <property type="component" value="Unassembled WGS sequence"/>
</dbReference>
<dbReference type="PANTHER" id="PTHR22916">
    <property type="entry name" value="GLYCOSYLTRANSFERASE"/>
    <property type="match status" value="1"/>
</dbReference>
<name>A0A380IBZ5_STRAI</name>
<dbReference type="RefSeq" id="WP_115265010.1">
    <property type="nucleotide sequence ID" value="NZ_UHEN01000001.1"/>
</dbReference>
<evidence type="ECO:0000313" key="5">
    <source>
        <dbReference type="Proteomes" id="UP000255213"/>
    </source>
</evidence>
<dbReference type="EC" id="2.4.1.212" evidence="4"/>